<evidence type="ECO:0000313" key="2">
    <source>
        <dbReference type="Proteomes" id="UP000324800"/>
    </source>
</evidence>
<gene>
    <name evidence="1" type="ORF">EZS28_048850</name>
</gene>
<dbReference type="Proteomes" id="UP000324800">
    <property type="component" value="Unassembled WGS sequence"/>
</dbReference>
<dbReference type="EMBL" id="SNRW01034323">
    <property type="protein sequence ID" value="KAA6355623.1"/>
    <property type="molecule type" value="Genomic_DNA"/>
</dbReference>
<name>A0A5J4TCW2_9EUKA</name>
<dbReference type="OrthoDB" id="6143401at2759"/>
<dbReference type="AlphaFoldDB" id="A0A5J4TCW2"/>
<evidence type="ECO:0000313" key="1">
    <source>
        <dbReference type="EMBL" id="KAA6355623.1"/>
    </source>
</evidence>
<protein>
    <submittedName>
        <fullName evidence="1">Uncharacterized protein</fullName>
    </submittedName>
</protein>
<sequence>MNLNPTIDLLSQHFNNLLPRFISTTMRHKEIAINSLNQERKMELPWIHPPIDLFPAVLKKFKKEQIKLIIIALIWPGQIQFTELINKNRQPLILSQNNYVLEPRISLAKKCMKFPPSKIVCFLID</sequence>
<accession>A0A5J4TCW2</accession>
<reference evidence="1 2" key="1">
    <citation type="submission" date="2019-03" db="EMBL/GenBank/DDBJ databases">
        <title>Single cell metagenomics reveals metabolic interactions within the superorganism composed of flagellate Streblomastix strix and complex community of Bacteroidetes bacteria on its surface.</title>
        <authorList>
            <person name="Treitli S.C."/>
            <person name="Kolisko M."/>
            <person name="Husnik F."/>
            <person name="Keeling P."/>
            <person name="Hampl V."/>
        </authorList>
    </citation>
    <scope>NUCLEOTIDE SEQUENCE [LARGE SCALE GENOMIC DNA]</scope>
    <source>
        <strain evidence="1">ST1C</strain>
    </source>
</reference>
<proteinExistence type="predicted"/>
<comment type="caution">
    <text evidence="1">The sequence shown here is derived from an EMBL/GenBank/DDBJ whole genome shotgun (WGS) entry which is preliminary data.</text>
</comment>
<organism evidence="1 2">
    <name type="scientific">Streblomastix strix</name>
    <dbReference type="NCBI Taxonomy" id="222440"/>
    <lineage>
        <taxon>Eukaryota</taxon>
        <taxon>Metamonada</taxon>
        <taxon>Preaxostyla</taxon>
        <taxon>Oxymonadida</taxon>
        <taxon>Streblomastigidae</taxon>
        <taxon>Streblomastix</taxon>
    </lineage>
</organism>